<dbReference type="OrthoDB" id="8901262at2"/>
<dbReference type="PANTHER" id="PTHR40050:SF1">
    <property type="entry name" value="INNER SPORE COAT PROTEIN H"/>
    <property type="match status" value="1"/>
</dbReference>
<dbReference type="Proteomes" id="UP000008461">
    <property type="component" value="Chromosome"/>
</dbReference>
<dbReference type="AlphaFoldDB" id="F4KQ78"/>
<dbReference type="eggNOG" id="COG5337">
    <property type="taxonomic scope" value="Bacteria"/>
</dbReference>
<keyword evidence="2" id="KW-0167">Capsid protein</keyword>
<dbReference type="InterPro" id="IPR014867">
    <property type="entry name" value="Spore_coat_CotH_CotH2/3/7"/>
</dbReference>
<organism evidence="2 3">
    <name type="scientific">Haliscomenobacter hydrossis (strain ATCC 27775 / DSM 1100 / LMG 10767 / O)</name>
    <dbReference type="NCBI Taxonomy" id="760192"/>
    <lineage>
        <taxon>Bacteria</taxon>
        <taxon>Pseudomonadati</taxon>
        <taxon>Bacteroidota</taxon>
        <taxon>Saprospiria</taxon>
        <taxon>Saprospirales</taxon>
        <taxon>Haliscomenobacteraceae</taxon>
        <taxon>Haliscomenobacter</taxon>
    </lineage>
</organism>
<dbReference type="Pfam" id="PF08757">
    <property type="entry name" value="CotH"/>
    <property type="match status" value="1"/>
</dbReference>
<proteinExistence type="predicted"/>
<name>F4KQ78_HALH1</name>
<evidence type="ECO:0000256" key="1">
    <source>
        <dbReference type="SAM" id="SignalP"/>
    </source>
</evidence>
<evidence type="ECO:0000313" key="2">
    <source>
        <dbReference type="EMBL" id="AEE54239.1"/>
    </source>
</evidence>
<dbReference type="PANTHER" id="PTHR40050">
    <property type="entry name" value="INNER SPORE COAT PROTEIN H"/>
    <property type="match status" value="1"/>
</dbReference>
<dbReference type="STRING" id="760192.Halhy_6421"/>
<dbReference type="KEGG" id="hhy:Halhy_6421"/>
<keyword evidence="2" id="KW-0946">Virion</keyword>
<protein>
    <submittedName>
        <fullName evidence="2">Spore coat protein CotH</fullName>
    </submittedName>
</protein>
<keyword evidence="1" id="KW-0732">Signal</keyword>
<evidence type="ECO:0000313" key="3">
    <source>
        <dbReference type="Proteomes" id="UP000008461"/>
    </source>
</evidence>
<reference evidence="2 3" key="1">
    <citation type="journal article" date="2011" name="Stand. Genomic Sci.">
        <title>Complete genome sequence of Haliscomenobacter hydrossis type strain (O).</title>
        <authorList>
            <consortium name="US DOE Joint Genome Institute (JGI-PGF)"/>
            <person name="Daligault H."/>
            <person name="Lapidus A."/>
            <person name="Zeytun A."/>
            <person name="Nolan M."/>
            <person name="Lucas S."/>
            <person name="Del Rio T.G."/>
            <person name="Tice H."/>
            <person name="Cheng J.F."/>
            <person name="Tapia R."/>
            <person name="Han C."/>
            <person name="Goodwin L."/>
            <person name="Pitluck S."/>
            <person name="Liolios K."/>
            <person name="Pagani I."/>
            <person name="Ivanova N."/>
            <person name="Huntemann M."/>
            <person name="Mavromatis K."/>
            <person name="Mikhailova N."/>
            <person name="Pati A."/>
            <person name="Chen A."/>
            <person name="Palaniappan K."/>
            <person name="Land M."/>
            <person name="Hauser L."/>
            <person name="Brambilla E.M."/>
            <person name="Rohde M."/>
            <person name="Verbarg S."/>
            <person name="Goker M."/>
            <person name="Bristow J."/>
            <person name="Eisen J.A."/>
            <person name="Markowitz V."/>
            <person name="Hugenholtz P."/>
            <person name="Kyrpides N.C."/>
            <person name="Klenk H.P."/>
            <person name="Woyke T."/>
        </authorList>
    </citation>
    <scope>NUCLEOTIDE SEQUENCE [LARGE SCALE GENOMIC DNA]</scope>
    <source>
        <strain evidence="3">ATCC 27775 / DSM 1100 / LMG 10767 / O</strain>
    </source>
</reference>
<dbReference type="RefSeq" id="WP_013768758.1">
    <property type="nucleotide sequence ID" value="NC_015510.1"/>
</dbReference>
<accession>F4KQ78</accession>
<feature type="signal peptide" evidence="1">
    <location>
        <begin position="1"/>
        <end position="22"/>
    </location>
</feature>
<gene>
    <name evidence="2" type="ordered locus">Halhy_6421</name>
</gene>
<feature type="chain" id="PRO_5003316928" evidence="1">
    <location>
        <begin position="23"/>
        <end position="542"/>
    </location>
</feature>
<reference key="2">
    <citation type="submission" date="2011-04" db="EMBL/GenBank/DDBJ databases">
        <title>Complete sequence of chromosome of Haliscomenobacter hydrossis DSM 1100.</title>
        <authorList>
            <consortium name="US DOE Joint Genome Institute (JGI-PGF)"/>
            <person name="Lucas S."/>
            <person name="Han J."/>
            <person name="Lapidus A."/>
            <person name="Bruce D."/>
            <person name="Goodwin L."/>
            <person name="Pitluck S."/>
            <person name="Peters L."/>
            <person name="Kyrpides N."/>
            <person name="Mavromatis K."/>
            <person name="Ivanova N."/>
            <person name="Ovchinnikova G."/>
            <person name="Pagani I."/>
            <person name="Daligault H."/>
            <person name="Detter J.C."/>
            <person name="Han C."/>
            <person name="Land M."/>
            <person name="Hauser L."/>
            <person name="Markowitz V."/>
            <person name="Cheng J.-F."/>
            <person name="Hugenholtz P."/>
            <person name="Woyke T."/>
            <person name="Wu D."/>
            <person name="Verbarg S."/>
            <person name="Frueling A."/>
            <person name="Brambilla E."/>
            <person name="Klenk H.-P."/>
            <person name="Eisen J.A."/>
        </authorList>
    </citation>
    <scope>NUCLEOTIDE SEQUENCE</scope>
    <source>
        <strain>DSM 1100</strain>
    </source>
</reference>
<dbReference type="EMBL" id="CP002691">
    <property type="protein sequence ID" value="AEE54239.1"/>
    <property type="molecule type" value="Genomic_DNA"/>
</dbReference>
<dbReference type="HOGENOM" id="CLU_526544_0_0_10"/>
<sequence>MNRTFTLFFILLAVAKFSLLQAQSGANKDFFDPQTIQEIDLTFKSEKWRYLLDSLRYNGDGLLNAELKVNGKSFGRVGIRIRESGGFQPGNQRNNLHIQLDNVSSGQQLQGYKSIRLSSALRDPSMVREVLATDIASKFMPAPKANYANLTINGKYYGLMVNIEPFEAPFFERYFQSNNGAFYYCPAIRKDTIVRAGCLNGGFGTLQLEKNESCYGDNFVVVQGDGLRDLAELSRILNQSPAQIESILDVDRTLWMLAYNNVLINLYSYSGGKSTGYYLYKDADGRFAPLIGDFNFTFGSYKSTGRGSDLSLLQLQQMDPMLNVDNTLKPLINKLLSNPHYAKVYLSHLRTILFSELLTGAYETRAKQLQEFIKPALANDANKAYSNTDFDRSLIATIGRLTQIPGIVELMNERVRFLKRHPALAVLPPVVSDVKAKHREKFVASPMEEFQLNAKISEFATKVTVFYRYNNRESFKTAMMHDDGQHHDEKAGDFIYGVSLKPNSGNNRIEYYIQAENVKAIAYSPERYMFERHSATLEEINK</sequence>
<keyword evidence="3" id="KW-1185">Reference proteome</keyword>